<dbReference type="PANTHER" id="PTHR30146">
    <property type="entry name" value="LACI-RELATED TRANSCRIPTIONAL REPRESSOR"/>
    <property type="match status" value="1"/>
</dbReference>
<name>A0A919R1H6_9ACTN</name>
<dbReference type="SMART" id="SM00354">
    <property type="entry name" value="HTH_LACI"/>
    <property type="match status" value="1"/>
</dbReference>
<dbReference type="PANTHER" id="PTHR30146:SF153">
    <property type="entry name" value="LACTOSE OPERON REPRESSOR"/>
    <property type="match status" value="1"/>
</dbReference>
<keyword evidence="6" id="KW-1185">Reference proteome</keyword>
<dbReference type="GO" id="GO:0000976">
    <property type="term" value="F:transcription cis-regulatory region binding"/>
    <property type="evidence" value="ECO:0007669"/>
    <property type="project" value="TreeGrafter"/>
</dbReference>
<evidence type="ECO:0000313" key="5">
    <source>
        <dbReference type="EMBL" id="GII77613.1"/>
    </source>
</evidence>
<keyword evidence="2" id="KW-0238">DNA-binding</keyword>
<dbReference type="GO" id="GO:0003700">
    <property type="term" value="F:DNA-binding transcription factor activity"/>
    <property type="evidence" value="ECO:0007669"/>
    <property type="project" value="TreeGrafter"/>
</dbReference>
<dbReference type="Pfam" id="PF00356">
    <property type="entry name" value="LacI"/>
    <property type="match status" value="1"/>
</dbReference>
<proteinExistence type="predicted"/>
<evidence type="ECO:0000256" key="2">
    <source>
        <dbReference type="ARBA" id="ARBA00023125"/>
    </source>
</evidence>
<dbReference type="Proteomes" id="UP000655287">
    <property type="component" value="Unassembled WGS sequence"/>
</dbReference>
<reference evidence="5" key="1">
    <citation type="submission" date="2021-01" db="EMBL/GenBank/DDBJ databases">
        <title>Whole genome shotgun sequence of Sphaerisporangium rufum NBRC 109079.</title>
        <authorList>
            <person name="Komaki H."/>
            <person name="Tamura T."/>
        </authorList>
    </citation>
    <scope>NUCLEOTIDE SEQUENCE</scope>
    <source>
        <strain evidence="5">NBRC 109079</strain>
    </source>
</reference>
<evidence type="ECO:0000313" key="6">
    <source>
        <dbReference type="Proteomes" id="UP000655287"/>
    </source>
</evidence>
<accession>A0A919R1H6</accession>
<organism evidence="5 6">
    <name type="scientific">Sphaerisporangium rufum</name>
    <dbReference type="NCBI Taxonomy" id="1381558"/>
    <lineage>
        <taxon>Bacteria</taxon>
        <taxon>Bacillati</taxon>
        <taxon>Actinomycetota</taxon>
        <taxon>Actinomycetes</taxon>
        <taxon>Streptosporangiales</taxon>
        <taxon>Streptosporangiaceae</taxon>
        <taxon>Sphaerisporangium</taxon>
    </lineage>
</organism>
<gene>
    <name evidence="5" type="ORF">Sru01_25950</name>
</gene>
<dbReference type="InterPro" id="IPR028082">
    <property type="entry name" value="Peripla_BP_I"/>
</dbReference>
<feature type="domain" description="HTH lacI-type" evidence="4">
    <location>
        <begin position="1"/>
        <end position="50"/>
    </location>
</feature>
<dbReference type="InterPro" id="IPR010982">
    <property type="entry name" value="Lambda_DNA-bd_dom_sf"/>
</dbReference>
<evidence type="ECO:0000259" key="4">
    <source>
        <dbReference type="PROSITE" id="PS50932"/>
    </source>
</evidence>
<dbReference type="PROSITE" id="PS50932">
    <property type="entry name" value="HTH_LACI_2"/>
    <property type="match status" value="1"/>
</dbReference>
<dbReference type="InterPro" id="IPR000843">
    <property type="entry name" value="HTH_LacI"/>
</dbReference>
<evidence type="ECO:0000256" key="1">
    <source>
        <dbReference type="ARBA" id="ARBA00023015"/>
    </source>
</evidence>
<dbReference type="SUPFAM" id="SSF53822">
    <property type="entry name" value="Periplasmic binding protein-like I"/>
    <property type="match status" value="1"/>
</dbReference>
<dbReference type="CDD" id="cd01392">
    <property type="entry name" value="HTH_LacI"/>
    <property type="match status" value="1"/>
</dbReference>
<dbReference type="Gene3D" id="3.40.50.2300">
    <property type="match status" value="2"/>
</dbReference>
<dbReference type="RefSeq" id="WP_203984540.1">
    <property type="nucleotide sequence ID" value="NZ_BOOU01000036.1"/>
</dbReference>
<dbReference type="InterPro" id="IPR046335">
    <property type="entry name" value="LacI/GalR-like_sensor"/>
</dbReference>
<keyword evidence="3" id="KW-0804">Transcription</keyword>
<sequence>MAERAGVSLTTASHCFSGRRPVAAATQELVWRAAAEIGYRHDRARANIGILIRPPEAVPGFAFGTATFADLAGAVAVAGLARGYTAVTAAHFDDLVGQTPRLDGCVVLYPRHGDGDLQSLVHRSMPAVSFDPDPAENEFRWWVGVNYVDSIRGLLTHLRSRGARRVAALVGQTDNMYRRSILGVYTATVRSWGDAPMIRMADDGIGEAAGAEAAANLLRAGDPPDAVITSSSVFARGALTAALEMGVKVPDELMIATVTDGPLAEYASTPITGLRLNVNRSARYLVELLEARIRGAAAPAMNPSVALELIQRSATRRKPQIDGRDAAGLPR</sequence>
<evidence type="ECO:0000256" key="3">
    <source>
        <dbReference type="ARBA" id="ARBA00023163"/>
    </source>
</evidence>
<keyword evidence="1" id="KW-0805">Transcription regulation</keyword>
<comment type="caution">
    <text evidence="5">The sequence shown here is derived from an EMBL/GenBank/DDBJ whole genome shotgun (WGS) entry which is preliminary data.</text>
</comment>
<dbReference type="Pfam" id="PF13377">
    <property type="entry name" value="Peripla_BP_3"/>
    <property type="match status" value="1"/>
</dbReference>
<dbReference type="AlphaFoldDB" id="A0A919R1H6"/>
<dbReference type="SUPFAM" id="SSF47413">
    <property type="entry name" value="lambda repressor-like DNA-binding domains"/>
    <property type="match status" value="1"/>
</dbReference>
<dbReference type="EMBL" id="BOOU01000036">
    <property type="protein sequence ID" value="GII77613.1"/>
    <property type="molecule type" value="Genomic_DNA"/>
</dbReference>
<protein>
    <submittedName>
        <fullName evidence="5">LacI family transcriptional regulator</fullName>
    </submittedName>
</protein>
<dbReference type="Gene3D" id="1.10.260.40">
    <property type="entry name" value="lambda repressor-like DNA-binding domains"/>
    <property type="match status" value="1"/>
</dbReference>